<dbReference type="Gene3D" id="3.30.40.10">
    <property type="entry name" value="Zinc/RING finger domain, C3HC4 (zinc finger)"/>
    <property type="match status" value="1"/>
</dbReference>
<dbReference type="GO" id="GO:0008270">
    <property type="term" value="F:zinc ion binding"/>
    <property type="evidence" value="ECO:0007669"/>
    <property type="project" value="UniProtKB-KW"/>
</dbReference>
<keyword evidence="2 4" id="KW-0863">Zinc-finger</keyword>
<evidence type="ECO:0000256" key="5">
    <source>
        <dbReference type="SAM" id="MobiDB-lite"/>
    </source>
</evidence>
<keyword evidence="6" id="KW-0472">Membrane</keyword>
<keyword evidence="3" id="KW-0862">Zinc</keyword>
<accession>A0AAF0YK79</accession>
<keyword evidence="6" id="KW-1133">Transmembrane helix</keyword>
<dbReference type="PROSITE" id="PS50089">
    <property type="entry name" value="ZF_RING_2"/>
    <property type="match status" value="1"/>
</dbReference>
<dbReference type="RefSeq" id="XP_062632252.1">
    <property type="nucleotide sequence ID" value="XM_062776268.1"/>
</dbReference>
<reference evidence="9" key="1">
    <citation type="submission" date="2023-10" db="EMBL/GenBank/DDBJ databases">
        <authorList>
            <person name="Noh H."/>
        </authorList>
    </citation>
    <scope>NUCLEOTIDE SEQUENCE</scope>
    <source>
        <strain evidence="9">DUCC4014</strain>
    </source>
</reference>
<dbReference type="Pfam" id="PF12906">
    <property type="entry name" value="RINGv"/>
    <property type="match status" value="1"/>
</dbReference>
<feature type="compositionally biased region" description="Acidic residues" evidence="5">
    <location>
        <begin position="32"/>
        <end position="49"/>
    </location>
</feature>
<dbReference type="PANTHER" id="PTHR46347:SF1">
    <property type="entry name" value="RING_FYVE_PHD ZINC FINGER SUPERFAMILY PROTEIN"/>
    <property type="match status" value="1"/>
</dbReference>
<evidence type="ECO:0000256" key="3">
    <source>
        <dbReference type="ARBA" id="ARBA00022833"/>
    </source>
</evidence>
<feature type="transmembrane region" description="Helical" evidence="6">
    <location>
        <begin position="381"/>
        <end position="400"/>
    </location>
</feature>
<dbReference type="CDD" id="cd16495">
    <property type="entry name" value="RING_CH-C4HC3_MARCH"/>
    <property type="match status" value="1"/>
</dbReference>
<feature type="region of interest" description="Disordered" evidence="5">
    <location>
        <begin position="66"/>
        <end position="130"/>
    </location>
</feature>
<evidence type="ECO:0000259" key="8">
    <source>
        <dbReference type="PROSITE" id="PS51292"/>
    </source>
</evidence>
<protein>
    <submittedName>
        <fullName evidence="9">E3 ubiquitin-protein ligase MARCH5</fullName>
    </submittedName>
</protein>
<proteinExistence type="predicted"/>
<name>A0AAF0YK79_9TREE</name>
<feature type="transmembrane region" description="Helical" evidence="6">
    <location>
        <begin position="221"/>
        <end position="242"/>
    </location>
</feature>
<organism evidence="9 10">
    <name type="scientific">Vanrija pseudolonga</name>
    <dbReference type="NCBI Taxonomy" id="143232"/>
    <lineage>
        <taxon>Eukaryota</taxon>
        <taxon>Fungi</taxon>
        <taxon>Dikarya</taxon>
        <taxon>Basidiomycota</taxon>
        <taxon>Agaricomycotina</taxon>
        <taxon>Tremellomycetes</taxon>
        <taxon>Trichosporonales</taxon>
        <taxon>Trichosporonaceae</taxon>
        <taxon>Vanrija</taxon>
    </lineage>
</organism>
<dbReference type="PANTHER" id="PTHR46347">
    <property type="entry name" value="RING/FYVE/PHD ZINC FINGER SUPERFAMILY PROTEIN"/>
    <property type="match status" value="1"/>
</dbReference>
<dbReference type="Proteomes" id="UP000827549">
    <property type="component" value="Chromosome 7"/>
</dbReference>
<dbReference type="InterPro" id="IPR013083">
    <property type="entry name" value="Znf_RING/FYVE/PHD"/>
</dbReference>
<evidence type="ECO:0000256" key="1">
    <source>
        <dbReference type="ARBA" id="ARBA00022723"/>
    </source>
</evidence>
<sequence>MSATTQDHHHHDVGPEVVVVDEDPWAAAAAEAADDVQIDDDPWADEHDELDAHAVEASLGGVLVREAERDAATAPAPAHAKPAAHAEAEAEAGATAPELVPLPPDDEDDDEAKPSPVRADTPLRELEERAAPLGGKDTATADAEEKQCRICLGGVEDEEDMGRLISPCLCTGSMRYVHVKCINQWRGTGPNAKNFLQCPQCSHQYRIQRTLIFGLATSKKILALVTLVLFTFLTLVAGQVLLRILMASLEEANAAKKAAQEAAARGEPAPEPVWESESGGTAIYVFGAGLMYDVIMEAVDTFLDILMDGYRAWGRGRKGWVANAIMWFLFRFMLGIAALGSLSFLSLLVSLSLFAPLQLVHTFRGTGIFDGLRNRLRGRGYLLVVAMVLIGVFNSIVQVYDVVQAITMSGLQYVETQILEVNADAPAERQAPPTWRQRWWAERRWRTMQGWYEVLTRAWVWLKERVRAWRTATQERVRAGLEQGREVEAR</sequence>
<evidence type="ECO:0000313" key="10">
    <source>
        <dbReference type="Proteomes" id="UP000827549"/>
    </source>
</evidence>
<feature type="domain" description="RING-type" evidence="7">
    <location>
        <begin position="148"/>
        <end position="202"/>
    </location>
</feature>
<dbReference type="SUPFAM" id="SSF57850">
    <property type="entry name" value="RING/U-box"/>
    <property type="match status" value="1"/>
</dbReference>
<feature type="region of interest" description="Disordered" evidence="5">
    <location>
        <begin position="28"/>
        <end position="54"/>
    </location>
</feature>
<dbReference type="InterPro" id="IPR001841">
    <property type="entry name" value="Znf_RING"/>
</dbReference>
<evidence type="ECO:0000256" key="4">
    <source>
        <dbReference type="PROSITE-ProRule" id="PRU00175"/>
    </source>
</evidence>
<feature type="compositionally biased region" description="Basic and acidic residues" evidence="5">
    <location>
        <begin position="121"/>
        <end position="130"/>
    </location>
</feature>
<evidence type="ECO:0000313" key="9">
    <source>
        <dbReference type="EMBL" id="WOO86226.1"/>
    </source>
</evidence>
<keyword evidence="6" id="KW-0812">Transmembrane</keyword>
<dbReference type="SMART" id="SM00744">
    <property type="entry name" value="RINGv"/>
    <property type="match status" value="1"/>
</dbReference>
<dbReference type="AlphaFoldDB" id="A0AAF0YK79"/>
<keyword evidence="10" id="KW-1185">Reference proteome</keyword>
<dbReference type="EMBL" id="CP086720">
    <property type="protein sequence ID" value="WOO86226.1"/>
    <property type="molecule type" value="Genomic_DNA"/>
</dbReference>
<evidence type="ECO:0000256" key="6">
    <source>
        <dbReference type="SAM" id="Phobius"/>
    </source>
</evidence>
<dbReference type="InterPro" id="IPR011016">
    <property type="entry name" value="Znf_RING-CH"/>
</dbReference>
<evidence type="ECO:0000256" key="2">
    <source>
        <dbReference type="ARBA" id="ARBA00022771"/>
    </source>
</evidence>
<keyword evidence="1" id="KW-0479">Metal-binding</keyword>
<dbReference type="GeneID" id="87812872"/>
<feature type="compositionally biased region" description="Low complexity" evidence="5">
    <location>
        <begin position="72"/>
        <end position="99"/>
    </location>
</feature>
<evidence type="ECO:0000259" key="7">
    <source>
        <dbReference type="PROSITE" id="PS50089"/>
    </source>
</evidence>
<dbReference type="PROSITE" id="PS51292">
    <property type="entry name" value="ZF_RING_CH"/>
    <property type="match status" value="1"/>
</dbReference>
<gene>
    <name evidence="9" type="primary">march5</name>
    <name evidence="9" type="ORF">LOC62_07G009711</name>
</gene>
<feature type="domain" description="RING-CH-type" evidence="8">
    <location>
        <begin position="140"/>
        <end position="208"/>
    </location>
</feature>